<evidence type="ECO:0000256" key="8">
    <source>
        <dbReference type="RuleBase" id="RU000416"/>
    </source>
</evidence>
<sequence>MGRFDVTQISCVDLFCGAGGLTHGFVLEGVPVVAGIDMDPACRFPYEANNQARFVERDISKVTIAELKALFGDADLTILAGCAPCQPFSTYAQRYELDGKDGKWGLLYEFARLAKGSSPDVITMENVPTVAKHEVFHDFVDTLKRLGYKVWFDVVDSSRYGVPQMRRRMVLLASKHGSIEMIPPTHEKPKTVRQAIAHLRPLSAGESAPRDKLHVTSTLSETNLKRIKVSKPGGTWRDWPKHLIAECHRAESGRTYPGVYGRMEWDKPAPTMTTQCYGFGNGRFGHPEQDRAISLREAAILQSFPRDYAFIPPDGEVSFKVLGRLIGNAVPVDLGRAIARSINQHLASVTAR</sequence>
<gene>
    <name evidence="9" type="primary">dcm</name>
    <name evidence="9" type="ORF">GUL26_35815</name>
</gene>
<dbReference type="InterPro" id="IPR031303">
    <property type="entry name" value="C5_meth_CS"/>
</dbReference>
<evidence type="ECO:0000256" key="2">
    <source>
        <dbReference type="ARBA" id="ARBA00022603"/>
    </source>
</evidence>
<dbReference type="GO" id="GO:0003886">
    <property type="term" value="F:DNA (cytosine-5-)-methyltransferase activity"/>
    <property type="evidence" value="ECO:0007669"/>
    <property type="project" value="UniProtKB-EC"/>
</dbReference>
<dbReference type="AlphaFoldDB" id="A0A6B1YLQ1"/>
<dbReference type="PANTHER" id="PTHR10629">
    <property type="entry name" value="CYTOSINE-SPECIFIC METHYLTRANSFERASE"/>
    <property type="match status" value="1"/>
</dbReference>
<evidence type="ECO:0000256" key="6">
    <source>
        <dbReference type="ARBA" id="ARBA00047422"/>
    </source>
</evidence>
<keyword evidence="4 7" id="KW-0949">S-adenosyl-L-methionine</keyword>
<evidence type="ECO:0000256" key="7">
    <source>
        <dbReference type="PROSITE-ProRule" id="PRU01016"/>
    </source>
</evidence>
<evidence type="ECO:0000313" key="9">
    <source>
        <dbReference type="EMBL" id="MZZ17626.1"/>
    </source>
</evidence>
<dbReference type="EC" id="2.1.1.37" evidence="1"/>
<evidence type="ECO:0000256" key="1">
    <source>
        <dbReference type="ARBA" id="ARBA00011975"/>
    </source>
</evidence>
<dbReference type="EMBL" id="WXZT01000055">
    <property type="protein sequence ID" value="MZZ17626.1"/>
    <property type="molecule type" value="Genomic_DNA"/>
</dbReference>
<evidence type="ECO:0000256" key="5">
    <source>
        <dbReference type="ARBA" id="ARBA00022747"/>
    </source>
</evidence>
<feature type="active site" evidence="7">
    <location>
        <position position="85"/>
    </location>
</feature>
<evidence type="ECO:0000256" key="4">
    <source>
        <dbReference type="ARBA" id="ARBA00022691"/>
    </source>
</evidence>
<dbReference type="Gene3D" id="3.90.120.10">
    <property type="entry name" value="DNA Methylase, subunit A, domain 2"/>
    <property type="match status" value="1"/>
</dbReference>
<comment type="similarity">
    <text evidence="7 8">Belongs to the class I-like SAM-binding methyltransferase superfamily. C5-methyltransferase family.</text>
</comment>
<reference evidence="9" key="1">
    <citation type="submission" date="2020-01" db="EMBL/GenBank/DDBJ databases">
        <title>Bacteria Cultured from War Wounds Associated with the Conflict in Eastern Ukraine.</title>
        <authorList>
            <person name="Snesrud E."/>
            <person name="Galac M.R."/>
            <person name="Mc Gann P."/>
            <person name="Valentine K."/>
            <person name="Viacheslav K."/>
        </authorList>
    </citation>
    <scope>NUCLEOTIDE SEQUENCE</scope>
    <source>
        <strain evidence="9">VNMU148</strain>
    </source>
</reference>
<dbReference type="PROSITE" id="PS51679">
    <property type="entry name" value="SAM_MT_C5"/>
    <property type="match status" value="1"/>
</dbReference>
<dbReference type="SUPFAM" id="SSF53335">
    <property type="entry name" value="S-adenosyl-L-methionine-dependent methyltransferases"/>
    <property type="match status" value="1"/>
</dbReference>
<comment type="caution">
    <text evidence="9">The sequence shown here is derived from an EMBL/GenBank/DDBJ whole genome shotgun (WGS) entry which is preliminary data.</text>
</comment>
<evidence type="ECO:0000313" key="10">
    <source>
        <dbReference type="Proteomes" id="UP000644192"/>
    </source>
</evidence>
<dbReference type="PANTHER" id="PTHR10629:SF52">
    <property type="entry name" value="DNA (CYTOSINE-5)-METHYLTRANSFERASE 1"/>
    <property type="match status" value="1"/>
</dbReference>
<dbReference type="Pfam" id="PF00145">
    <property type="entry name" value="DNA_methylase"/>
    <property type="match status" value="1"/>
</dbReference>
<keyword evidence="2 7" id="KW-0489">Methyltransferase</keyword>
<dbReference type="GO" id="GO:0003677">
    <property type="term" value="F:DNA binding"/>
    <property type="evidence" value="ECO:0007669"/>
    <property type="project" value="TreeGrafter"/>
</dbReference>
<organism evidence="9 10">
    <name type="scientific">Pseudomonas aeruginosa</name>
    <dbReference type="NCBI Taxonomy" id="287"/>
    <lineage>
        <taxon>Bacteria</taxon>
        <taxon>Pseudomonadati</taxon>
        <taxon>Pseudomonadota</taxon>
        <taxon>Gammaproteobacteria</taxon>
        <taxon>Pseudomonadales</taxon>
        <taxon>Pseudomonadaceae</taxon>
        <taxon>Pseudomonas</taxon>
    </lineage>
</organism>
<dbReference type="Gene3D" id="3.40.50.150">
    <property type="entry name" value="Vaccinia Virus protein VP39"/>
    <property type="match status" value="1"/>
</dbReference>
<dbReference type="Proteomes" id="UP000644192">
    <property type="component" value="Unassembled WGS sequence"/>
</dbReference>
<protein>
    <recommendedName>
        <fullName evidence="1">DNA (cytosine-5-)-methyltransferase</fullName>
        <ecNumber evidence="1">2.1.1.37</ecNumber>
    </recommendedName>
</protein>
<dbReference type="PRINTS" id="PR00105">
    <property type="entry name" value="C5METTRFRASE"/>
</dbReference>
<dbReference type="NCBIfam" id="TIGR00675">
    <property type="entry name" value="dcm"/>
    <property type="match status" value="1"/>
</dbReference>
<evidence type="ECO:0000256" key="3">
    <source>
        <dbReference type="ARBA" id="ARBA00022679"/>
    </source>
</evidence>
<dbReference type="PROSITE" id="PS00095">
    <property type="entry name" value="C5_MTASE_2"/>
    <property type="match status" value="1"/>
</dbReference>
<accession>A0A6B1YLQ1</accession>
<name>A0A6B1YLQ1_PSEAI</name>
<keyword evidence="5" id="KW-0680">Restriction system</keyword>
<dbReference type="InterPro" id="IPR050390">
    <property type="entry name" value="C5-Methyltransferase"/>
</dbReference>
<keyword evidence="3 7" id="KW-0808">Transferase</keyword>
<proteinExistence type="inferred from homology"/>
<comment type="catalytic activity">
    <reaction evidence="6">
        <text>a 2'-deoxycytidine in DNA + S-adenosyl-L-methionine = a 5-methyl-2'-deoxycytidine in DNA + S-adenosyl-L-homocysteine + H(+)</text>
        <dbReference type="Rhea" id="RHEA:13681"/>
        <dbReference type="Rhea" id="RHEA-COMP:11369"/>
        <dbReference type="Rhea" id="RHEA-COMP:11370"/>
        <dbReference type="ChEBI" id="CHEBI:15378"/>
        <dbReference type="ChEBI" id="CHEBI:57856"/>
        <dbReference type="ChEBI" id="CHEBI:59789"/>
        <dbReference type="ChEBI" id="CHEBI:85452"/>
        <dbReference type="ChEBI" id="CHEBI:85454"/>
        <dbReference type="EC" id="2.1.1.37"/>
    </reaction>
</comment>
<dbReference type="InterPro" id="IPR029063">
    <property type="entry name" value="SAM-dependent_MTases_sf"/>
</dbReference>
<dbReference type="GO" id="GO:0044027">
    <property type="term" value="P:negative regulation of gene expression via chromosomal CpG island methylation"/>
    <property type="evidence" value="ECO:0007669"/>
    <property type="project" value="TreeGrafter"/>
</dbReference>
<dbReference type="GO" id="GO:0032259">
    <property type="term" value="P:methylation"/>
    <property type="evidence" value="ECO:0007669"/>
    <property type="project" value="UniProtKB-KW"/>
</dbReference>
<dbReference type="InterPro" id="IPR001525">
    <property type="entry name" value="C5_MeTfrase"/>
</dbReference>
<dbReference type="GO" id="GO:0009307">
    <property type="term" value="P:DNA restriction-modification system"/>
    <property type="evidence" value="ECO:0007669"/>
    <property type="project" value="UniProtKB-KW"/>
</dbReference>